<evidence type="ECO:0000313" key="1">
    <source>
        <dbReference type="EMBL" id="GMT25928.1"/>
    </source>
</evidence>
<dbReference type="AlphaFoldDB" id="A0AAV5W5C1"/>
<gene>
    <name evidence="1" type="ORF">PFISCL1PPCAC_17225</name>
</gene>
<keyword evidence="2" id="KW-1185">Reference proteome</keyword>
<protein>
    <submittedName>
        <fullName evidence="1">Uncharacterized protein</fullName>
    </submittedName>
</protein>
<name>A0AAV5W5C1_9BILA</name>
<proteinExistence type="predicted"/>
<sequence length="133" mass="15145">KDQTTNLRQFPVVLLHHLSPAQTEEPIEARLVELRIERASDDDGVVAESLRFEPAQSKFEQHYRCVNYVVSIVSAVETCAALCLLQHLICVNSLSEQCVYLPLALLRRLGDGRLQCERLRVNKRACREARSTE</sequence>
<dbReference type="EMBL" id="BTSY01000004">
    <property type="protein sequence ID" value="GMT25928.1"/>
    <property type="molecule type" value="Genomic_DNA"/>
</dbReference>
<organism evidence="1 2">
    <name type="scientific">Pristionchus fissidentatus</name>
    <dbReference type="NCBI Taxonomy" id="1538716"/>
    <lineage>
        <taxon>Eukaryota</taxon>
        <taxon>Metazoa</taxon>
        <taxon>Ecdysozoa</taxon>
        <taxon>Nematoda</taxon>
        <taxon>Chromadorea</taxon>
        <taxon>Rhabditida</taxon>
        <taxon>Rhabditina</taxon>
        <taxon>Diplogasteromorpha</taxon>
        <taxon>Diplogasteroidea</taxon>
        <taxon>Neodiplogasteridae</taxon>
        <taxon>Pristionchus</taxon>
    </lineage>
</organism>
<reference evidence="1" key="1">
    <citation type="submission" date="2023-10" db="EMBL/GenBank/DDBJ databases">
        <title>Genome assembly of Pristionchus species.</title>
        <authorList>
            <person name="Yoshida K."/>
            <person name="Sommer R.J."/>
        </authorList>
    </citation>
    <scope>NUCLEOTIDE SEQUENCE</scope>
    <source>
        <strain evidence="1">RS5133</strain>
    </source>
</reference>
<evidence type="ECO:0000313" key="2">
    <source>
        <dbReference type="Proteomes" id="UP001432322"/>
    </source>
</evidence>
<comment type="caution">
    <text evidence="1">The sequence shown here is derived from an EMBL/GenBank/DDBJ whole genome shotgun (WGS) entry which is preliminary data.</text>
</comment>
<feature type="non-terminal residue" evidence="1">
    <location>
        <position position="1"/>
    </location>
</feature>
<accession>A0AAV5W5C1</accession>
<dbReference type="Proteomes" id="UP001432322">
    <property type="component" value="Unassembled WGS sequence"/>
</dbReference>